<feature type="region of interest" description="Disordered" evidence="1">
    <location>
        <begin position="132"/>
        <end position="155"/>
    </location>
</feature>
<dbReference type="Gene3D" id="3.30.420.10">
    <property type="entry name" value="Ribonuclease H-like superfamily/Ribonuclease H"/>
    <property type="match status" value="1"/>
</dbReference>
<dbReference type="GO" id="GO:0003676">
    <property type="term" value="F:nucleic acid binding"/>
    <property type="evidence" value="ECO:0007669"/>
    <property type="project" value="InterPro"/>
</dbReference>
<evidence type="ECO:0000313" key="3">
    <source>
        <dbReference type="Proteomes" id="UP001159042"/>
    </source>
</evidence>
<gene>
    <name evidence="2" type="ORF">NQ315_002685</name>
</gene>
<proteinExistence type="predicted"/>
<evidence type="ECO:0008006" key="4">
    <source>
        <dbReference type="Google" id="ProtNLM"/>
    </source>
</evidence>
<evidence type="ECO:0000256" key="1">
    <source>
        <dbReference type="SAM" id="MobiDB-lite"/>
    </source>
</evidence>
<dbReference type="AlphaFoldDB" id="A0AAV8VHX6"/>
<dbReference type="EMBL" id="JANEYG010000087">
    <property type="protein sequence ID" value="KAJ8913779.1"/>
    <property type="molecule type" value="Genomic_DNA"/>
</dbReference>
<organism evidence="2 3">
    <name type="scientific">Exocentrus adspersus</name>
    <dbReference type="NCBI Taxonomy" id="1586481"/>
    <lineage>
        <taxon>Eukaryota</taxon>
        <taxon>Metazoa</taxon>
        <taxon>Ecdysozoa</taxon>
        <taxon>Arthropoda</taxon>
        <taxon>Hexapoda</taxon>
        <taxon>Insecta</taxon>
        <taxon>Pterygota</taxon>
        <taxon>Neoptera</taxon>
        <taxon>Endopterygota</taxon>
        <taxon>Coleoptera</taxon>
        <taxon>Polyphaga</taxon>
        <taxon>Cucujiformia</taxon>
        <taxon>Chrysomeloidea</taxon>
        <taxon>Cerambycidae</taxon>
        <taxon>Lamiinae</taxon>
        <taxon>Acanthocinini</taxon>
        <taxon>Exocentrus</taxon>
    </lineage>
</organism>
<dbReference type="PANTHER" id="PTHR33939">
    <property type="entry name" value="PROTEIN CBG22215"/>
    <property type="match status" value="1"/>
</dbReference>
<name>A0AAV8VHX6_9CUCU</name>
<protein>
    <recommendedName>
        <fullName evidence="4">Transposase</fullName>
    </recommendedName>
</protein>
<dbReference type="PANTHER" id="PTHR33939:SF1">
    <property type="entry name" value="DUF4371 DOMAIN-CONTAINING PROTEIN"/>
    <property type="match status" value="1"/>
</dbReference>
<comment type="caution">
    <text evidence="2">The sequence shown here is derived from an EMBL/GenBank/DDBJ whole genome shotgun (WGS) entry which is preliminary data.</text>
</comment>
<dbReference type="InterPro" id="IPR036397">
    <property type="entry name" value="RNaseH_sf"/>
</dbReference>
<reference evidence="2 3" key="1">
    <citation type="journal article" date="2023" name="Insect Mol. Biol.">
        <title>Genome sequencing provides insights into the evolution of gene families encoding plant cell wall-degrading enzymes in longhorned beetles.</title>
        <authorList>
            <person name="Shin N.R."/>
            <person name="Okamura Y."/>
            <person name="Kirsch R."/>
            <person name="Pauchet Y."/>
        </authorList>
    </citation>
    <scope>NUCLEOTIDE SEQUENCE [LARGE SCALE GENOMIC DNA]</scope>
    <source>
        <strain evidence="2">EAD_L_NR</strain>
    </source>
</reference>
<dbReference type="Proteomes" id="UP001159042">
    <property type="component" value="Unassembled WGS sequence"/>
</dbReference>
<accession>A0AAV8VHX6</accession>
<keyword evidence="3" id="KW-1185">Reference proteome</keyword>
<evidence type="ECO:0000313" key="2">
    <source>
        <dbReference type="EMBL" id="KAJ8913779.1"/>
    </source>
</evidence>
<sequence length="357" mass="41054">MATISAIPGVLQAKARLQATFYRTFCLSRKTRETERLYKNVIPSSPKMFKWLFITALRLTDKQFKSSSISLIKIPRGRKEVARRVCQLFSKGQNIMKENSGPLLSVNEVDGRVAEALQVSLRTVSRICGERQRGIPLETPGQKRNKPKKKSEDLPDGIKTSVRNIIYDMKQNGKHVTIKTINKELKRKEIVHISNASLGRLLKTIGFKYKMENHRRYLCELSHVAYQRVNFLRQYYNNLTSKNPLQCVYLDETWIYSKGSFKRTLQDNSIKSCRKGHEGTGKRFIVFHAGTKHGFVENASLVFSSTSKSADYHDSMNREMFEKWMTEKLLPNLEEPSLIIMDNAPYHSALAEKLPTT</sequence>